<dbReference type="GO" id="GO:0051539">
    <property type="term" value="F:4 iron, 4 sulfur cluster binding"/>
    <property type="evidence" value="ECO:0007669"/>
    <property type="project" value="UniProtKB-KW"/>
</dbReference>
<feature type="domain" description="4Fe-4S ferredoxin-type" evidence="5">
    <location>
        <begin position="279"/>
        <end position="308"/>
    </location>
</feature>
<evidence type="ECO:0000256" key="4">
    <source>
        <dbReference type="ARBA" id="ARBA00023014"/>
    </source>
</evidence>
<dbReference type="AlphaFoldDB" id="A0A971RZX7"/>
<sequence>MDKKEQVYRDLQKHLDKQAVGYPSTKSGAEIRLLKRFFTPEEALLAIHLNYKPRAAGEIYETVKETGKPFDDMVNMLDRMVKNGVIGHMEKGGTRYFYTLPLVIGMFEGQVYNLTPEFITDVREYISDKAFGLEFLSTELPQMRTIPVGKSIRQEHHVATYDQLIGIIEETDGPIVINECICRKIEAMGGNPCQKTSRLETCMAFGNIAKNCVQAGMGRVIGKEEARDIAGQNESDGLVLQPSNTRKVDFVCACCGCCCGMLRLHRMLAKPVNFWSTSYYAAVNPGDCTGCGACVDRCQVNALRIGKSLGIPGVNPDRCIGCGNCVSSCPSGAICLVKKEEETIPPVDSEDLYDTIMANKKTTLRKTRLVARLILKK</sequence>
<keyword evidence="4" id="KW-0411">Iron-sulfur</keyword>
<dbReference type="Pfam" id="PF12838">
    <property type="entry name" value="Fer4_7"/>
    <property type="match status" value="1"/>
</dbReference>
<dbReference type="EMBL" id="JAAYEE010000016">
    <property type="protein sequence ID" value="NLW34009.1"/>
    <property type="molecule type" value="Genomic_DNA"/>
</dbReference>
<comment type="caution">
    <text evidence="6">The sequence shown here is derived from an EMBL/GenBank/DDBJ whole genome shotgun (WGS) entry which is preliminary data.</text>
</comment>
<evidence type="ECO:0000313" key="7">
    <source>
        <dbReference type="Proteomes" id="UP000777265"/>
    </source>
</evidence>
<dbReference type="Proteomes" id="UP000777265">
    <property type="component" value="Unassembled WGS sequence"/>
</dbReference>
<organism evidence="6 7">
    <name type="scientific">Syntrophorhabdus aromaticivorans</name>
    <dbReference type="NCBI Taxonomy" id="328301"/>
    <lineage>
        <taxon>Bacteria</taxon>
        <taxon>Pseudomonadati</taxon>
        <taxon>Thermodesulfobacteriota</taxon>
        <taxon>Syntrophorhabdia</taxon>
        <taxon>Syntrophorhabdales</taxon>
        <taxon>Syntrophorhabdaceae</taxon>
        <taxon>Syntrophorhabdus</taxon>
    </lineage>
</organism>
<evidence type="ECO:0000313" key="6">
    <source>
        <dbReference type="EMBL" id="NLW34009.1"/>
    </source>
</evidence>
<dbReference type="PROSITE" id="PS51379">
    <property type="entry name" value="4FE4S_FER_2"/>
    <property type="match status" value="2"/>
</dbReference>
<dbReference type="PANTHER" id="PTHR24960">
    <property type="entry name" value="PHOTOSYSTEM I IRON-SULFUR CENTER-RELATED"/>
    <property type="match status" value="1"/>
</dbReference>
<evidence type="ECO:0000256" key="2">
    <source>
        <dbReference type="ARBA" id="ARBA00022723"/>
    </source>
</evidence>
<evidence type="ECO:0000256" key="1">
    <source>
        <dbReference type="ARBA" id="ARBA00022485"/>
    </source>
</evidence>
<dbReference type="PANTHER" id="PTHR24960:SF79">
    <property type="entry name" value="PHOTOSYSTEM I IRON-SULFUR CENTER"/>
    <property type="match status" value="1"/>
</dbReference>
<keyword evidence="3" id="KW-0408">Iron</keyword>
<keyword evidence="2" id="KW-0479">Metal-binding</keyword>
<evidence type="ECO:0000259" key="5">
    <source>
        <dbReference type="PROSITE" id="PS51379"/>
    </source>
</evidence>
<gene>
    <name evidence="6" type="ORF">GXY80_00805</name>
</gene>
<dbReference type="GO" id="GO:0046872">
    <property type="term" value="F:metal ion binding"/>
    <property type="evidence" value="ECO:0007669"/>
    <property type="project" value="UniProtKB-KW"/>
</dbReference>
<dbReference type="Gene3D" id="3.30.70.20">
    <property type="match status" value="1"/>
</dbReference>
<accession>A0A971RZX7</accession>
<feature type="domain" description="4Fe-4S ferredoxin-type" evidence="5">
    <location>
        <begin position="310"/>
        <end position="339"/>
    </location>
</feature>
<reference evidence="6" key="1">
    <citation type="journal article" date="2020" name="Biotechnol. Biofuels">
        <title>New insights from the biogas microbiome by comprehensive genome-resolved metagenomics of nearly 1600 species originating from multiple anaerobic digesters.</title>
        <authorList>
            <person name="Campanaro S."/>
            <person name="Treu L."/>
            <person name="Rodriguez-R L.M."/>
            <person name="Kovalovszki A."/>
            <person name="Ziels R.M."/>
            <person name="Maus I."/>
            <person name="Zhu X."/>
            <person name="Kougias P.G."/>
            <person name="Basile A."/>
            <person name="Luo G."/>
            <person name="Schluter A."/>
            <person name="Konstantinidis K.T."/>
            <person name="Angelidaki I."/>
        </authorList>
    </citation>
    <scope>NUCLEOTIDE SEQUENCE</scope>
    <source>
        <strain evidence="6">AS06rmzACSIP_7</strain>
    </source>
</reference>
<protein>
    <submittedName>
        <fullName evidence="6">4Fe-4S binding protein</fullName>
    </submittedName>
</protein>
<proteinExistence type="predicted"/>
<dbReference type="InterPro" id="IPR017896">
    <property type="entry name" value="4Fe4S_Fe-S-bd"/>
</dbReference>
<name>A0A971RZX7_9BACT</name>
<keyword evidence="1" id="KW-0004">4Fe-4S</keyword>
<dbReference type="SUPFAM" id="SSF54862">
    <property type="entry name" value="4Fe-4S ferredoxins"/>
    <property type="match status" value="1"/>
</dbReference>
<dbReference type="InterPro" id="IPR017900">
    <property type="entry name" value="4Fe4S_Fe_S_CS"/>
</dbReference>
<evidence type="ECO:0000256" key="3">
    <source>
        <dbReference type="ARBA" id="ARBA00023004"/>
    </source>
</evidence>
<reference evidence="6" key="2">
    <citation type="submission" date="2020-01" db="EMBL/GenBank/DDBJ databases">
        <authorList>
            <person name="Campanaro S."/>
        </authorList>
    </citation>
    <scope>NUCLEOTIDE SEQUENCE</scope>
    <source>
        <strain evidence="6">AS06rmzACSIP_7</strain>
    </source>
</reference>
<dbReference type="PROSITE" id="PS00198">
    <property type="entry name" value="4FE4S_FER_1"/>
    <property type="match status" value="1"/>
</dbReference>
<dbReference type="InterPro" id="IPR050157">
    <property type="entry name" value="PSI_iron-sulfur_center"/>
</dbReference>